<evidence type="ECO:0000313" key="2">
    <source>
        <dbReference type="EMBL" id="MDT0468451.1"/>
    </source>
</evidence>
<accession>A0ABU2U5Y1</accession>
<dbReference type="Pfam" id="PF13546">
    <property type="entry name" value="DDE_5"/>
    <property type="match status" value="1"/>
</dbReference>
<dbReference type="Proteomes" id="UP001183809">
    <property type="component" value="Unassembled WGS sequence"/>
</dbReference>
<evidence type="ECO:0000313" key="3">
    <source>
        <dbReference type="Proteomes" id="UP001183809"/>
    </source>
</evidence>
<reference evidence="3" key="1">
    <citation type="submission" date="2023-07" db="EMBL/GenBank/DDBJ databases">
        <title>30 novel species of actinomycetes from the DSMZ collection.</title>
        <authorList>
            <person name="Nouioui I."/>
        </authorList>
    </citation>
    <scope>NUCLEOTIDE SEQUENCE [LARGE SCALE GENOMIC DNA]</scope>
    <source>
        <strain evidence="3">DSM 41699</strain>
    </source>
</reference>
<dbReference type="EMBL" id="JAVREY010000075">
    <property type="protein sequence ID" value="MDT0468451.1"/>
    <property type="molecule type" value="Genomic_DNA"/>
</dbReference>
<feature type="domain" description="Transposase IS701-like DDE" evidence="1">
    <location>
        <begin position="30"/>
        <end position="253"/>
    </location>
</feature>
<proteinExistence type="predicted"/>
<dbReference type="InterPro" id="IPR038721">
    <property type="entry name" value="IS701-like_DDE_dom"/>
</dbReference>
<dbReference type="InterPro" id="IPR012337">
    <property type="entry name" value="RNaseH-like_sf"/>
</dbReference>
<evidence type="ECO:0000259" key="1">
    <source>
        <dbReference type="Pfam" id="PF13546"/>
    </source>
</evidence>
<sequence>MPASPTVPASLLAVLGKLRVFTTPGFITFTALVTGLVAQTGAGTVTGMLTGAGLAQAWPHDRAHAFFSRTRWNVDSLGIVLAHLIVDTLLPQGAAITVAVDDTLFKRSGKKVFGAAWQHDGAAKGPKPVGRGTCFVVVGIVVELPFLARPVSLPVMARLWRPRNGPSKVELAASMVKLLAVCLNRPLHVVADAAYHGRALRHLPEAITLTTRLPARAVLVDLAPPPTKKRGRPRLSGARLGTPAELAATATFSTALVKRYGRTDRVRIAEVRCLWYGSLHTQTVRVILIRDDDTTTGYDLALVTTDLAIPATALVTRYAWRWSIETTFAEARTLLGVGQARNRTENAVRRTVPFGLYCYSITVVWYALHGHHPSDAADHRARAPWYTTKTDPSFADMLAKLRRVIIAARFLPATPGQPTDAEIQAVHQAWAQAGLQHAA</sequence>
<gene>
    <name evidence="2" type="ORF">RM764_36630</name>
</gene>
<keyword evidence="3" id="KW-1185">Reference proteome</keyword>
<organism evidence="2 3">
    <name type="scientific">Streptomyces gibsoniae</name>
    <dbReference type="NCBI Taxonomy" id="3075529"/>
    <lineage>
        <taxon>Bacteria</taxon>
        <taxon>Bacillati</taxon>
        <taxon>Actinomycetota</taxon>
        <taxon>Actinomycetes</taxon>
        <taxon>Kitasatosporales</taxon>
        <taxon>Streptomycetaceae</taxon>
        <taxon>Streptomyces</taxon>
    </lineage>
</organism>
<dbReference type="SUPFAM" id="SSF53098">
    <property type="entry name" value="Ribonuclease H-like"/>
    <property type="match status" value="1"/>
</dbReference>
<comment type="caution">
    <text evidence="2">The sequence shown here is derived from an EMBL/GenBank/DDBJ whole genome shotgun (WGS) entry which is preliminary data.</text>
</comment>
<name>A0ABU2U5Y1_9ACTN</name>
<protein>
    <submittedName>
        <fullName evidence="2">Transposase</fullName>
    </submittedName>
</protein>
<dbReference type="RefSeq" id="WP_311699896.1">
    <property type="nucleotide sequence ID" value="NZ_JAVREY010000075.1"/>
</dbReference>